<proteinExistence type="predicted"/>
<accession>A0ABS6EEN2</accession>
<sequence>MDIKGIKDSANVTLKRKGKDGVSKTVLYADYCNETSFDIKSNAVYATKKGVKKISWITSTDGILKLSAEVFDLKWIPILLGSDFKEGIQNVLTREVLTIENGKVELKDTPKDGTLELFVLGRDLISHEKELVEGQITNPDTYGITLKTIDFNSGSQPDGTKVVAFYLPTTMPNGKSFKVKASCEPSSYEIYGDTHVRDEDGIDKFFHFYVPNAKPKSELQLTMSAANVTKLDMQFDLLEGVFSSGEKGILDISVVE</sequence>
<keyword evidence="2" id="KW-1185">Reference proteome</keyword>
<gene>
    <name evidence="1" type="ORF">KQI86_03955</name>
</gene>
<reference evidence="1 2" key="1">
    <citation type="submission" date="2021-06" db="EMBL/GenBank/DDBJ databases">
        <authorList>
            <person name="Sun Q."/>
            <person name="Li D."/>
        </authorList>
    </citation>
    <scope>NUCLEOTIDE SEQUENCE [LARGE SCALE GENOMIC DNA]</scope>
    <source>
        <strain evidence="1 2">MSJ-11</strain>
    </source>
</reference>
<name>A0ABS6EEN2_9CLOT</name>
<dbReference type="EMBL" id="JAHLQF010000001">
    <property type="protein sequence ID" value="MBU5483470.1"/>
    <property type="molecule type" value="Genomic_DNA"/>
</dbReference>
<protein>
    <submittedName>
        <fullName evidence="1">Uncharacterized protein</fullName>
    </submittedName>
</protein>
<organism evidence="1 2">
    <name type="scientific">Clostridium mobile</name>
    <dbReference type="NCBI Taxonomy" id="2841512"/>
    <lineage>
        <taxon>Bacteria</taxon>
        <taxon>Bacillati</taxon>
        <taxon>Bacillota</taxon>
        <taxon>Clostridia</taxon>
        <taxon>Eubacteriales</taxon>
        <taxon>Clostridiaceae</taxon>
        <taxon>Clostridium</taxon>
    </lineage>
</organism>
<comment type="caution">
    <text evidence="1">The sequence shown here is derived from an EMBL/GenBank/DDBJ whole genome shotgun (WGS) entry which is preliminary data.</text>
</comment>
<dbReference type="RefSeq" id="WP_216437848.1">
    <property type="nucleotide sequence ID" value="NZ_JAHLQF010000001.1"/>
</dbReference>
<evidence type="ECO:0000313" key="1">
    <source>
        <dbReference type="EMBL" id="MBU5483470.1"/>
    </source>
</evidence>
<dbReference type="Proteomes" id="UP000726170">
    <property type="component" value="Unassembled WGS sequence"/>
</dbReference>
<evidence type="ECO:0000313" key="2">
    <source>
        <dbReference type="Proteomes" id="UP000726170"/>
    </source>
</evidence>